<sequence>MPGRGLLLDPFPGSGLHGGAERPVRRGR</sequence>
<evidence type="ECO:0000313" key="3">
    <source>
        <dbReference type="Proteomes" id="UP000469670"/>
    </source>
</evidence>
<protein>
    <submittedName>
        <fullName evidence="2">Rod shape-determining protein MreC</fullName>
    </submittedName>
</protein>
<dbReference type="AlphaFoldDB" id="A0A7K3S1X4"/>
<feature type="compositionally biased region" description="Basic and acidic residues" evidence="1">
    <location>
        <begin position="19"/>
        <end position="28"/>
    </location>
</feature>
<accession>A0A7K3S1X4</accession>
<evidence type="ECO:0000313" key="2">
    <source>
        <dbReference type="EMBL" id="NEC21496.1"/>
    </source>
</evidence>
<proteinExistence type="predicted"/>
<feature type="non-terminal residue" evidence="2">
    <location>
        <position position="28"/>
    </location>
</feature>
<reference evidence="2 3" key="1">
    <citation type="submission" date="2020-01" db="EMBL/GenBank/DDBJ databases">
        <title>Insect and environment-associated Actinomycetes.</title>
        <authorList>
            <person name="Currrie C."/>
            <person name="Chevrette M."/>
            <person name="Carlson C."/>
            <person name="Stubbendieck R."/>
            <person name="Wendt-Pienkowski E."/>
        </authorList>
    </citation>
    <scope>NUCLEOTIDE SEQUENCE [LARGE SCALE GENOMIC DNA]</scope>
    <source>
        <strain evidence="2 3">SID7590</strain>
    </source>
</reference>
<comment type="caution">
    <text evidence="2">The sequence shown here is derived from an EMBL/GenBank/DDBJ whole genome shotgun (WGS) entry which is preliminary data.</text>
</comment>
<feature type="region of interest" description="Disordered" evidence="1">
    <location>
        <begin position="1"/>
        <end position="28"/>
    </location>
</feature>
<dbReference type="EMBL" id="JAAGMP010001102">
    <property type="protein sequence ID" value="NEC21496.1"/>
    <property type="molecule type" value="Genomic_DNA"/>
</dbReference>
<dbReference type="Proteomes" id="UP000469670">
    <property type="component" value="Unassembled WGS sequence"/>
</dbReference>
<organism evidence="2 3">
    <name type="scientific">Streptomyces parvus</name>
    <dbReference type="NCBI Taxonomy" id="66428"/>
    <lineage>
        <taxon>Bacteria</taxon>
        <taxon>Bacillati</taxon>
        <taxon>Actinomycetota</taxon>
        <taxon>Actinomycetes</taxon>
        <taxon>Kitasatosporales</taxon>
        <taxon>Streptomycetaceae</taxon>
        <taxon>Streptomyces</taxon>
    </lineage>
</organism>
<name>A0A7K3S1X4_9ACTN</name>
<gene>
    <name evidence="2" type="ORF">G3I50_25105</name>
</gene>
<evidence type="ECO:0000256" key="1">
    <source>
        <dbReference type="SAM" id="MobiDB-lite"/>
    </source>
</evidence>